<evidence type="ECO:0000313" key="2">
    <source>
        <dbReference type="Proteomes" id="UP001066276"/>
    </source>
</evidence>
<proteinExistence type="predicted"/>
<dbReference type="AlphaFoldDB" id="A0AAV7SZA6"/>
<dbReference type="EMBL" id="JANPWB010000007">
    <property type="protein sequence ID" value="KAJ1169326.1"/>
    <property type="molecule type" value="Genomic_DNA"/>
</dbReference>
<dbReference type="Proteomes" id="UP001066276">
    <property type="component" value="Chromosome 4_1"/>
</dbReference>
<name>A0AAV7SZA6_PLEWA</name>
<dbReference type="InterPro" id="IPR004244">
    <property type="entry name" value="Transposase_22"/>
</dbReference>
<accession>A0AAV7SZA6</accession>
<sequence length="300" mass="33697">MENAGSTIPDAIFSVPVSPPTVINKALSKLPVTVPTSSNKRAKNDPPSPLKAVDTISTELLLEEIRVIKPYMEDTNKQLQLSDDKLSLVENRVFRVERRVEVLEDSVTVIQSLQSEFTMLQRHAEVIENRNRRNNLRIYCLPEGIEGSDSLSFFQAFLPNILDIPTSPVLNIQRVHRHGHPSPLASTSKKPRGIIVNFWEYVDLLKVLRAAKAKGRITWSGSNLFFTQVYAKSTAGKQNKFLGMPLALKLLNARYGLFHPCLLKVTYNNKTTTYEDPVLLQQFIESCGGDTMDTSKISET</sequence>
<dbReference type="Gene3D" id="3.30.70.1820">
    <property type="entry name" value="L1 transposable element, RRM domain"/>
    <property type="match status" value="1"/>
</dbReference>
<organism evidence="1 2">
    <name type="scientific">Pleurodeles waltl</name>
    <name type="common">Iberian ribbed newt</name>
    <dbReference type="NCBI Taxonomy" id="8319"/>
    <lineage>
        <taxon>Eukaryota</taxon>
        <taxon>Metazoa</taxon>
        <taxon>Chordata</taxon>
        <taxon>Craniata</taxon>
        <taxon>Vertebrata</taxon>
        <taxon>Euteleostomi</taxon>
        <taxon>Amphibia</taxon>
        <taxon>Batrachia</taxon>
        <taxon>Caudata</taxon>
        <taxon>Salamandroidea</taxon>
        <taxon>Salamandridae</taxon>
        <taxon>Pleurodelinae</taxon>
        <taxon>Pleurodeles</taxon>
    </lineage>
</organism>
<protein>
    <submittedName>
        <fullName evidence="1">Uncharacterized protein</fullName>
    </submittedName>
</protein>
<gene>
    <name evidence="1" type="ORF">NDU88_001219</name>
</gene>
<comment type="caution">
    <text evidence="1">The sequence shown here is derived from an EMBL/GenBank/DDBJ whole genome shotgun (WGS) entry which is preliminary data.</text>
</comment>
<dbReference type="PANTHER" id="PTHR11505">
    <property type="entry name" value="L1 TRANSPOSABLE ELEMENT-RELATED"/>
    <property type="match status" value="1"/>
</dbReference>
<reference evidence="1" key="1">
    <citation type="journal article" date="2022" name="bioRxiv">
        <title>Sequencing and chromosome-scale assembly of the giantPleurodeles waltlgenome.</title>
        <authorList>
            <person name="Brown T."/>
            <person name="Elewa A."/>
            <person name="Iarovenko S."/>
            <person name="Subramanian E."/>
            <person name="Araus A.J."/>
            <person name="Petzold A."/>
            <person name="Susuki M."/>
            <person name="Suzuki K.-i.T."/>
            <person name="Hayashi T."/>
            <person name="Toyoda A."/>
            <person name="Oliveira C."/>
            <person name="Osipova E."/>
            <person name="Leigh N.D."/>
            <person name="Simon A."/>
            <person name="Yun M.H."/>
        </authorList>
    </citation>
    <scope>NUCLEOTIDE SEQUENCE</scope>
    <source>
        <strain evidence="1">20211129_DDA</strain>
        <tissue evidence="1">Liver</tissue>
    </source>
</reference>
<keyword evidence="2" id="KW-1185">Reference proteome</keyword>
<evidence type="ECO:0000313" key="1">
    <source>
        <dbReference type="EMBL" id="KAJ1169326.1"/>
    </source>
</evidence>